<keyword evidence="2" id="KW-0698">rRNA processing</keyword>
<name>A0A372DR57_9GAMM</name>
<dbReference type="CDD" id="cd02440">
    <property type="entry name" value="AdoMet_MTases"/>
    <property type="match status" value="1"/>
</dbReference>
<dbReference type="OrthoDB" id="9816072at2"/>
<dbReference type="Pfam" id="PF05175">
    <property type="entry name" value="MTS"/>
    <property type="match status" value="1"/>
</dbReference>
<dbReference type="InterPro" id="IPR029063">
    <property type="entry name" value="SAM-dependent_MTases_sf"/>
</dbReference>
<reference evidence="7 8" key="1">
    <citation type="submission" date="2018-08" db="EMBL/GenBank/DDBJ databases">
        <title>Lysobacter weifangensis sp. nov., a new member of the family 'Xanthomonadaceae', isolated from soil in a farmland.</title>
        <authorList>
            <person name="Zhao H."/>
        </authorList>
    </citation>
    <scope>NUCLEOTIDE SEQUENCE [LARGE SCALE GENOMIC DNA]</scope>
    <source>
        <strain evidence="7 8">WF-2</strain>
    </source>
</reference>
<evidence type="ECO:0000256" key="5">
    <source>
        <dbReference type="ARBA" id="ARBA00022691"/>
    </source>
</evidence>
<keyword evidence="1" id="KW-0963">Cytoplasm</keyword>
<evidence type="ECO:0000256" key="4">
    <source>
        <dbReference type="ARBA" id="ARBA00022679"/>
    </source>
</evidence>
<dbReference type="Proteomes" id="UP000262917">
    <property type="component" value="Unassembled WGS sequence"/>
</dbReference>
<dbReference type="GO" id="GO:0006364">
    <property type="term" value="P:rRNA processing"/>
    <property type="evidence" value="ECO:0007669"/>
    <property type="project" value="UniProtKB-KW"/>
</dbReference>
<evidence type="ECO:0000313" key="8">
    <source>
        <dbReference type="Proteomes" id="UP000262917"/>
    </source>
</evidence>
<evidence type="ECO:0000256" key="2">
    <source>
        <dbReference type="ARBA" id="ARBA00022552"/>
    </source>
</evidence>
<dbReference type="GO" id="GO:0008757">
    <property type="term" value="F:S-adenosylmethionine-dependent methyltransferase activity"/>
    <property type="evidence" value="ECO:0007669"/>
    <property type="project" value="InterPro"/>
</dbReference>
<feature type="domain" description="Methyltransferase small" evidence="6">
    <location>
        <begin position="221"/>
        <end position="389"/>
    </location>
</feature>
<dbReference type="EMBL" id="QVPD01000002">
    <property type="protein sequence ID" value="RFP61857.1"/>
    <property type="molecule type" value="Genomic_DNA"/>
</dbReference>
<dbReference type="InterPro" id="IPR046977">
    <property type="entry name" value="RsmC/RlmG"/>
</dbReference>
<keyword evidence="5" id="KW-0949">S-adenosyl-L-methionine</keyword>
<proteinExistence type="predicted"/>
<keyword evidence="8" id="KW-1185">Reference proteome</keyword>
<comment type="caution">
    <text evidence="7">The sequence shown here is derived from an EMBL/GenBank/DDBJ whole genome shotgun (WGS) entry which is preliminary data.</text>
</comment>
<accession>A0A372DR57</accession>
<evidence type="ECO:0000256" key="3">
    <source>
        <dbReference type="ARBA" id="ARBA00022603"/>
    </source>
</evidence>
<organism evidence="7 8">
    <name type="scientific">Cognatiluteimonas weifangensis</name>
    <dbReference type="NCBI Taxonomy" id="2303539"/>
    <lineage>
        <taxon>Bacteria</taxon>
        <taxon>Pseudomonadati</taxon>
        <taxon>Pseudomonadota</taxon>
        <taxon>Gammaproteobacteria</taxon>
        <taxon>Lysobacterales</taxon>
        <taxon>Lysobacteraceae</taxon>
        <taxon>Cognatiluteimonas</taxon>
    </lineage>
</organism>
<evidence type="ECO:0000259" key="6">
    <source>
        <dbReference type="Pfam" id="PF05175"/>
    </source>
</evidence>
<sequence length="406" mass="42972">MAVRASWPAARSFSIKPALAFRKAAAPRGPVESRDARHRPAIVSAGVADPVLDTLLLPFADGLLPWPRVGGALLRGARAGAALQRQAWPGLVCATDLKPDADALQRAGLPLAAGDDGRRHPLVLLLPPRQREQARALFARALEELAPGGTLVACMPNREGAASGQADLARLAGPLQVLSKHHCRVFWTQPLAGAADPTLAAQWRALDAPRPIADARVPGGRFRSRPGVFAWDRVDPASALLAEHLPADLAGHVADLGAGWGYLAGQVLARCPRVSALDLYEADARALSLARDNLVAWGAGVPLAFHWHDVAAGLPRCYDAIVSNPPFHAGGRESRPDLGRAFIAAAAAALQPGGRLWLVANRQLPYEAALAAGFAEVRTVVQRDGFKVIEARVPAGRTGDDRGRHR</sequence>
<dbReference type="Gene3D" id="3.40.50.150">
    <property type="entry name" value="Vaccinia Virus protein VP39"/>
    <property type="match status" value="2"/>
</dbReference>
<dbReference type="PANTHER" id="PTHR47816:SF4">
    <property type="entry name" value="RIBOSOMAL RNA SMALL SUBUNIT METHYLTRANSFERASE C"/>
    <property type="match status" value="1"/>
</dbReference>
<dbReference type="GO" id="GO:0003676">
    <property type="term" value="F:nucleic acid binding"/>
    <property type="evidence" value="ECO:0007669"/>
    <property type="project" value="InterPro"/>
</dbReference>
<protein>
    <submittedName>
        <fullName evidence="7">Class I SAM-dependent methyltransferase</fullName>
    </submittedName>
</protein>
<evidence type="ECO:0000256" key="1">
    <source>
        <dbReference type="ARBA" id="ARBA00022490"/>
    </source>
</evidence>
<dbReference type="InterPro" id="IPR007848">
    <property type="entry name" value="Small_mtfrase_dom"/>
</dbReference>
<dbReference type="PROSITE" id="PS00092">
    <property type="entry name" value="N6_MTASE"/>
    <property type="match status" value="1"/>
</dbReference>
<dbReference type="GO" id="GO:0032259">
    <property type="term" value="P:methylation"/>
    <property type="evidence" value="ECO:0007669"/>
    <property type="project" value="UniProtKB-KW"/>
</dbReference>
<keyword evidence="4 7" id="KW-0808">Transferase</keyword>
<dbReference type="AlphaFoldDB" id="A0A372DR57"/>
<dbReference type="PANTHER" id="PTHR47816">
    <property type="entry name" value="RIBOSOMAL RNA SMALL SUBUNIT METHYLTRANSFERASE C"/>
    <property type="match status" value="1"/>
</dbReference>
<dbReference type="GO" id="GO:0008170">
    <property type="term" value="F:N-methyltransferase activity"/>
    <property type="evidence" value="ECO:0007669"/>
    <property type="project" value="UniProtKB-ARBA"/>
</dbReference>
<keyword evidence="3 7" id="KW-0489">Methyltransferase</keyword>
<dbReference type="SUPFAM" id="SSF53335">
    <property type="entry name" value="S-adenosyl-L-methionine-dependent methyltransferases"/>
    <property type="match status" value="1"/>
</dbReference>
<evidence type="ECO:0000313" key="7">
    <source>
        <dbReference type="EMBL" id="RFP61857.1"/>
    </source>
</evidence>
<gene>
    <name evidence="7" type="ORF">D0Y53_01995</name>
</gene>
<dbReference type="InterPro" id="IPR002052">
    <property type="entry name" value="DNA_methylase_N6_adenine_CS"/>
</dbReference>